<keyword evidence="1" id="KW-0472">Membrane</keyword>
<organism evidence="2 3">
    <name type="scientific">Dictyocaulus viviparus</name>
    <name type="common">Bovine lungworm</name>
    <dbReference type="NCBI Taxonomy" id="29172"/>
    <lineage>
        <taxon>Eukaryota</taxon>
        <taxon>Metazoa</taxon>
        <taxon>Ecdysozoa</taxon>
        <taxon>Nematoda</taxon>
        <taxon>Chromadorea</taxon>
        <taxon>Rhabditida</taxon>
        <taxon>Rhabditina</taxon>
        <taxon>Rhabditomorpha</taxon>
        <taxon>Strongyloidea</taxon>
        <taxon>Metastrongylidae</taxon>
        <taxon>Dictyocaulus</taxon>
    </lineage>
</organism>
<dbReference type="EMBL" id="KN716297">
    <property type="protein sequence ID" value="KJH47670.1"/>
    <property type="molecule type" value="Genomic_DNA"/>
</dbReference>
<keyword evidence="3" id="KW-1185">Reference proteome</keyword>
<accession>A0A0D8XT31</accession>
<reference evidence="2 3" key="1">
    <citation type="submission" date="2013-11" db="EMBL/GenBank/DDBJ databases">
        <title>Draft genome of the bovine lungworm Dictyocaulus viviparus.</title>
        <authorList>
            <person name="Mitreva M."/>
        </authorList>
    </citation>
    <scope>NUCLEOTIDE SEQUENCE [LARGE SCALE GENOMIC DNA]</scope>
    <source>
        <strain evidence="2 3">HannoverDv2000</strain>
    </source>
</reference>
<proteinExistence type="predicted"/>
<gene>
    <name evidence="2" type="ORF">DICVIV_06237</name>
</gene>
<protein>
    <submittedName>
        <fullName evidence="2">Uncharacterized protein</fullName>
    </submittedName>
</protein>
<keyword evidence="1" id="KW-1133">Transmembrane helix</keyword>
<evidence type="ECO:0000256" key="1">
    <source>
        <dbReference type="SAM" id="Phobius"/>
    </source>
</evidence>
<feature type="transmembrane region" description="Helical" evidence="1">
    <location>
        <begin position="20"/>
        <end position="42"/>
    </location>
</feature>
<name>A0A0D8XT31_DICVI</name>
<dbReference type="AlphaFoldDB" id="A0A0D8XT31"/>
<evidence type="ECO:0000313" key="2">
    <source>
        <dbReference type="EMBL" id="KJH47670.1"/>
    </source>
</evidence>
<reference evidence="3" key="2">
    <citation type="journal article" date="2016" name="Sci. Rep.">
        <title>Dictyocaulus viviparus genome, variome and transcriptome elucidate lungworm biology and support future intervention.</title>
        <authorList>
            <person name="McNulty S.N."/>
            <person name="Strube C."/>
            <person name="Rosa B.A."/>
            <person name="Martin J.C."/>
            <person name="Tyagi R."/>
            <person name="Choi Y.J."/>
            <person name="Wang Q."/>
            <person name="Hallsworth Pepin K."/>
            <person name="Zhang X."/>
            <person name="Ozersky P."/>
            <person name="Wilson R.K."/>
            <person name="Sternberg P.W."/>
            <person name="Gasser R.B."/>
            <person name="Mitreva M."/>
        </authorList>
    </citation>
    <scope>NUCLEOTIDE SEQUENCE [LARGE SCALE GENOMIC DNA]</scope>
    <source>
        <strain evidence="3">HannoverDv2000</strain>
    </source>
</reference>
<keyword evidence="1" id="KW-0812">Transmembrane</keyword>
<sequence>MTRCIENDNNRLVQIDRNKLLNFLRILLVMKLMTTIMVQYNIEHYRSELNRCTNVKSNVLFIWLHHFVVSPHSYDFSVVQNYIMLKK</sequence>
<dbReference type="Proteomes" id="UP000053766">
    <property type="component" value="Unassembled WGS sequence"/>
</dbReference>
<evidence type="ECO:0000313" key="3">
    <source>
        <dbReference type="Proteomes" id="UP000053766"/>
    </source>
</evidence>